<keyword evidence="2" id="KW-1185">Reference proteome</keyword>
<dbReference type="InterPro" id="IPR036563">
    <property type="entry name" value="MoaE_sf"/>
</dbReference>
<gene>
    <name evidence="1" type="ORF">P0O24_08275</name>
</gene>
<dbReference type="SUPFAM" id="SSF54690">
    <property type="entry name" value="Molybdopterin synthase subunit MoaE"/>
    <property type="match status" value="1"/>
</dbReference>
<dbReference type="Proteomes" id="UP001215956">
    <property type="component" value="Unassembled WGS sequence"/>
</dbReference>
<dbReference type="PANTHER" id="PTHR23404">
    <property type="entry name" value="MOLYBDOPTERIN SYNTHASE RELATED"/>
    <property type="match status" value="1"/>
</dbReference>
<dbReference type="Pfam" id="PF02391">
    <property type="entry name" value="MoaE"/>
    <property type="match status" value="1"/>
</dbReference>
<dbReference type="InterPro" id="IPR003448">
    <property type="entry name" value="Mopterin_biosynth_MoaE"/>
</dbReference>
<organism evidence="1 2">
    <name type="scientific">Candidatus Methanocrinis alkalitolerans</name>
    <dbReference type="NCBI Taxonomy" id="3033395"/>
    <lineage>
        <taxon>Archaea</taxon>
        <taxon>Methanobacteriati</taxon>
        <taxon>Methanobacteriota</taxon>
        <taxon>Stenosarchaea group</taxon>
        <taxon>Methanomicrobia</taxon>
        <taxon>Methanotrichales</taxon>
        <taxon>Methanotrichaceae</taxon>
        <taxon>Methanocrinis</taxon>
    </lineage>
</organism>
<reference evidence="1 2" key="1">
    <citation type="submission" date="2023-03" db="EMBL/GenBank/DDBJ databases">
        <title>Whole genome sequencing of Methanotrichaceae archaeon M04Ac.</title>
        <authorList>
            <person name="Khomyakova M.A."/>
            <person name="Merkel A.Y."/>
            <person name="Slobodkin A.I."/>
        </authorList>
    </citation>
    <scope>NUCLEOTIDE SEQUENCE [LARGE SCALE GENOMIC DNA]</scope>
    <source>
        <strain evidence="1 2">M04Ac</strain>
    </source>
</reference>
<evidence type="ECO:0000313" key="1">
    <source>
        <dbReference type="EMBL" id="MDF0593576.1"/>
    </source>
</evidence>
<dbReference type="RefSeq" id="WP_316969281.1">
    <property type="nucleotide sequence ID" value="NZ_JARFPL010000024.1"/>
</dbReference>
<comment type="caution">
    <text evidence="1">The sequence shown here is derived from an EMBL/GenBank/DDBJ whole genome shotgun (WGS) entry which is preliminary data.</text>
</comment>
<accession>A0ABT5XFV1</accession>
<dbReference type="CDD" id="cd00756">
    <property type="entry name" value="MoaE"/>
    <property type="match status" value="1"/>
</dbReference>
<sequence>MIEIADEEFSIEEMVQRARRIDAGAVVSFLGTVRDDGIRGMEVEAYREAALEELERIRDEAMESFDLISVDVVHRVGHLSVGDPIVLIVCAAGHRQAAFEGCEYVLEELKRRAPIWKKEISDGGERWV</sequence>
<dbReference type="Gene3D" id="3.90.1170.40">
    <property type="entry name" value="Molybdopterin biosynthesis MoaE subunit"/>
    <property type="match status" value="1"/>
</dbReference>
<dbReference type="EMBL" id="JARFPL010000024">
    <property type="protein sequence ID" value="MDF0593576.1"/>
    <property type="molecule type" value="Genomic_DNA"/>
</dbReference>
<name>A0ABT5XFV1_9EURY</name>
<protein>
    <submittedName>
        <fullName evidence="1">Molybdenum cofactor biosynthesis protein MoaE</fullName>
    </submittedName>
</protein>
<evidence type="ECO:0000313" key="2">
    <source>
        <dbReference type="Proteomes" id="UP001215956"/>
    </source>
</evidence>
<proteinExistence type="predicted"/>